<dbReference type="Gene3D" id="2.60.120.20">
    <property type="match status" value="3"/>
</dbReference>
<dbReference type="InterPro" id="IPR033703">
    <property type="entry name" value="Rhv-like"/>
</dbReference>
<keyword evidence="8" id="KW-1160">Virus entry into host cell</keyword>
<dbReference type="InterPro" id="IPR001676">
    <property type="entry name" value="Picornavirus_capsid"/>
</dbReference>
<dbReference type="SUPFAM" id="SSF88633">
    <property type="entry name" value="Positive stranded ssRNA viruses"/>
    <property type="match status" value="3"/>
</dbReference>
<reference evidence="11" key="1">
    <citation type="submission" date="2019-10" db="EMBL/GenBank/DDBJ databases">
        <title>The virome associated to Eryshiphales from vegetable crops in Italy.</title>
        <authorList>
            <person name="Chiapello M."/>
            <person name="Turina M."/>
        </authorList>
    </citation>
    <scope>NUCLEOTIDE SEQUENCE</scope>
    <source>
        <strain evidence="11">PM-A_DN31116</strain>
    </source>
</reference>
<dbReference type="GO" id="GO:0043657">
    <property type="term" value="C:host cell"/>
    <property type="evidence" value="ECO:0007669"/>
    <property type="project" value="UniProtKB-SubCell"/>
</dbReference>
<dbReference type="EMBL" id="MN609855">
    <property type="protein sequence ID" value="QLL27728.1"/>
    <property type="molecule type" value="Genomic_RNA"/>
</dbReference>
<keyword evidence="4" id="KW-0167">Capsid protein</keyword>
<evidence type="ECO:0000256" key="4">
    <source>
        <dbReference type="ARBA" id="ARBA00022561"/>
    </source>
</evidence>
<dbReference type="GO" id="GO:0019028">
    <property type="term" value="C:viral capsid"/>
    <property type="evidence" value="ECO:0007669"/>
    <property type="project" value="UniProtKB-KW"/>
</dbReference>
<dbReference type="Pfam" id="PF00073">
    <property type="entry name" value="Rhv"/>
    <property type="match status" value="1"/>
</dbReference>
<evidence type="ECO:0000256" key="3">
    <source>
        <dbReference type="ARBA" id="ARBA00020107"/>
    </source>
</evidence>
<evidence type="ECO:0000256" key="5">
    <source>
        <dbReference type="ARBA" id="ARBA00022581"/>
    </source>
</evidence>
<evidence type="ECO:0000256" key="7">
    <source>
        <dbReference type="ARBA" id="ARBA00022844"/>
    </source>
</evidence>
<dbReference type="InterPro" id="IPR029053">
    <property type="entry name" value="Viral_coat"/>
</dbReference>
<dbReference type="GO" id="GO:0019062">
    <property type="term" value="P:virion attachment to host cell"/>
    <property type="evidence" value="ECO:0007669"/>
    <property type="project" value="UniProtKB-KW"/>
</dbReference>
<protein>
    <recommendedName>
        <fullName evidence="3">Genome polyprotein</fullName>
    </recommendedName>
</protein>
<evidence type="ECO:0000256" key="1">
    <source>
        <dbReference type="ARBA" id="ARBA00004328"/>
    </source>
</evidence>
<dbReference type="Pfam" id="PF08762">
    <property type="entry name" value="CRPV_capsid"/>
    <property type="match status" value="1"/>
</dbReference>
<keyword evidence="7" id="KW-0946">Virion</keyword>
<organism evidence="11">
    <name type="scientific">Leveillula taurica associated picorna-like virus 1</name>
    <dbReference type="NCBI Taxonomy" id="2754858"/>
    <lineage>
        <taxon>Viruses</taxon>
        <taxon>Riboviria</taxon>
        <taxon>Orthornavirae</taxon>
        <taxon>Pisuviricota</taxon>
        <taxon>Pisoniviricetes</taxon>
        <taxon>Picornavirales</taxon>
        <taxon>Picornaviridae</taxon>
    </lineage>
</organism>
<dbReference type="CDD" id="cd00205">
    <property type="entry name" value="rhv_like"/>
    <property type="match status" value="2"/>
</dbReference>
<keyword evidence="6" id="KW-1161">Viral attachment to host cell</keyword>
<comment type="subcellular location">
    <subcellularLocation>
        <location evidence="2">Host cell</location>
    </subcellularLocation>
    <subcellularLocation>
        <location evidence="1">Virion</location>
    </subcellularLocation>
</comment>
<evidence type="ECO:0000259" key="9">
    <source>
        <dbReference type="Pfam" id="PF00073"/>
    </source>
</evidence>
<feature type="domain" description="Dicistrovirus capsid-polyprotein C-terminal" evidence="10">
    <location>
        <begin position="551"/>
        <end position="732"/>
    </location>
</feature>
<sequence length="753" mass="83805">MPTSIEKEMSDGVWMARNQLMKPIQISQVDWSVTQSRNTNIVELRYPDLLGLQESLVYRTLRMYAFYRISPVFRVQINATVFHQGQLIVSFDPFELCTSSPEFYSFTHIYATGLPNVKIMASYSDAVELKIPFTHPRSFFSTNSTEPYNTLGTFRITVLNPLIAAEGASSTLSVTTWVYGIDAQVHVPIQDHDLELNYEEDEFEPTAKVSNKESSSQSLFSSVLNQGKTALGNVTDIVGNVISGNIGQALRSGQGLIDTLGNVFGFDYPSRTVQPPKTISPIENLSLAKGVSQSQRLALDPFSLHKLHDDIALESMDGMNLKRLMQMPMLLTQFTFSSTSTRGTLLKSIIVNPCISPVIGGSLQRSYLSYISNGFVYWSGGIVYDIEIVATKFHSGKLIFAYEPNVVTPPSYLSVSDSLPNVIVDIQQSSTARFIVPYTSTTSMKDTFMPMDGDIVDSATGILCCYVQNTLAFASNVAPSIEINVYVSASNDFSLYVPQRPVFNRGEEVEQFEATSIQLVTNKNEQPESSTVLSFNQNFSISRQQFGEDYSLLDLVKRFSPGSTLSITLNVENGQTSIPVNPTFMDITQGISSSYLNYWSKLYCCWSGSLRYKFISLTGRNTTACLQVTHLPTRKNIRIPSSNIEESQDYYDDYGGFGMVRTQLSQDCALEIEVPYYSKFNMLLSPFSLISAFADSIQRVLVNGYLLVKCSGSNPEENIIINTYVAAGDDFRLIYPRPPPIDDSLSIFSLTTL</sequence>
<dbReference type="InterPro" id="IPR014872">
    <property type="entry name" value="Dicistrovirus_capsid-polyPr_C"/>
</dbReference>
<evidence type="ECO:0000313" key="11">
    <source>
        <dbReference type="EMBL" id="QLL27728.1"/>
    </source>
</evidence>
<feature type="domain" description="Picornavirus capsid" evidence="9">
    <location>
        <begin position="364"/>
        <end position="449"/>
    </location>
</feature>
<dbReference type="InterPro" id="IPR024379">
    <property type="entry name" value="Waikavirus_capsid-1"/>
</dbReference>
<name>A0A7D6ESA1_9PICO</name>
<dbReference type="Pfam" id="PF12264">
    <property type="entry name" value="Waikav_capsid_1"/>
    <property type="match status" value="1"/>
</dbReference>
<accession>A0A7D6ESA1</accession>
<dbReference type="GO" id="GO:0046718">
    <property type="term" value="P:symbiont entry into host cell"/>
    <property type="evidence" value="ECO:0007669"/>
    <property type="project" value="UniProtKB-KW"/>
</dbReference>
<keyword evidence="5" id="KW-0945">Host-virus interaction</keyword>
<evidence type="ECO:0000256" key="2">
    <source>
        <dbReference type="ARBA" id="ARBA00004340"/>
    </source>
</evidence>
<evidence type="ECO:0000256" key="8">
    <source>
        <dbReference type="ARBA" id="ARBA00023296"/>
    </source>
</evidence>
<evidence type="ECO:0000259" key="10">
    <source>
        <dbReference type="Pfam" id="PF08762"/>
    </source>
</evidence>
<evidence type="ECO:0000256" key="6">
    <source>
        <dbReference type="ARBA" id="ARBA00022804"/>
    </source>
</evidence>
<proteinExistence type="predicted"/>
<dbReference type="GO" id="GO:0005198">
    <property type="term" value="F:structural molecule activity"/>
    <property type="evidence" value="ECO:0007669"/>
    <property type="project" value="InterPro"/>
</dbReference>